<protein>
    <submittedName>
        <fullName evidence="2">Uncharacterized protein</fullName>
    </submittedName>
</protein>
<reference evidence="2 3" key="1">
    <citation type="submission" date="2015-04" db="EMBL/GenBank/DDBJ databases">
        <title>The draft genome sequence of Fusarium langsethiae, a T-2/HT-2 mycotoxin producer.</title>
        <authorList>
            <person name="Lysoe E."/>
            <person name="Divon H.H."/>
            <person name="Terzi V."/>
            <person name="Orru L."/>
            <person name="Lamontanara A."/>
            <person name="Kolseth A.-K."/>
            <person name="Frandsen R.J."/>
            <person name="Nielsen K."/>
            <person name="Thrane U."/>
        </authorList>
    </citation>
    <scope>NUCLEOTIDE SEQUENCE [LARGE SCALE GENOMIC DNA]</scope>
    <source>
        <strain evidence="2 3">Fl201059</strain>
    </source>
</reference>
<comment type="caution">
    <text evidence="2">The sequence shown here is derived from an EMBL/GenBank/DDBJ whole genome shotgun (WGS) entry which is preliminary data.</text>
</comment>
<name>A0A0M9EW28_FUSLA</name>
<evidence type="ECO:0000256" key="1">
    <source>
        <dbReference type="SAM" id="MobiDB-lite"/>
    </source>
</evidence>
<feature type="region of interest" description="Disordered" evidence="1">
    <location>
        <begin position="240"/>
        <end position="262"/>
    </location>
</feature>
<proteinExistence type="predicted"/>
<sequence>MSSSPETKDFGSKAKEAEYQALWQTCDRTTRKVDYIYADEETKREILHSACRARLEKRRTQGKTMCATNLASMVDLHIQREAARLRYHAPRTMQALDPVPNPGPNLFPFPAEPQHYNANPVAFNPVQNPYLGGPQRQQMPQVPMAPPGFDMPMHSENHVIRSVHDRLNTLEEYTQRLVNTLRDYHGRIVALEARIQQGSQERRAAASTQPAHPIHDAMQYPMESLNGGIFNCAMRPATPASQTLDGNEDGDVQEGGVPLVEG</sequence>
<organism evidence="2 3">
    <name type="scientific">Fusarium langsethiae</name>
    <dbReference type="NCBI Taxonomy" id="179993"/>
    <lineage>
        <taxon>Eukaryota</taxon>
        <taxon>Fungi</taxon>
        <taxon>Dikarya</taxon>
        <taxon>Ascomycota</taxon>
        <taxon>Pezizomycotina</taxon>
        <taxon>Sordariomycetes</taxon>
        <taxon>Hypocreomycetidae</taxon>
        <taxon>Hypocreales</taxon>
        <taxon>Nectriaceae</taxon>
        <taxon>Fusarium</taxon>
    </lineage>
</organism>
<gene>
    <name evidence="2" type="ORF">FLAG1_06181</name>
</gene>
<evidence type="ECO:0000313" key="2">
    <source>
        <dbReference type="EMBL" id="KPA40943.1"/>
    </source>
</evidence>
<keyword evidence="3" id="KW-1185">Reference proteome</keyword>
<accession>A0A0M9EW28</accession>
<dbReference type="AlphaFoldDB" id="A0A0M9EW28"/>
<dbReference type="OrthoDB" id="5135153at2759"/>
<dbReference type="Proteomes" id="UP000037904">
    <property type="component" value="Unassembled WGS sequence"/>
</dbReference>
<dbReference type="EMBL" id="JXCE01000114">
    <property type="protein sequence ID" value="KPA40943.1"/>
    <property type="molecule type" value="Genomic_DNA"/>
</dbReference>
<evidence type="ECO:0000313" key="3">
    <source>
        <dbReference type="Proteomes" id="UP000037904"/>
    </source>
</evidence>